<dbReference type="GeneID" id="69744591"/>
<keyword evidence="3" id="KW-0812">Transmembrane</keyword>
<dbReference type="EMBL" id="CP003181">
    <property type="protein sequence ID" value="AHJ62094.1"/>
    <property type="molecule type" value="Genomic_DNA"/>
</dbReference>
<evidence type="ECO:0000313" key="4">
    <source>
        <dbReference type="EMBL" id="AHJ62094.1"/>
    </source>
</evidence>
<feature type="compositionally biased region" description="Pro residues" evidence="2">
    <location>
        <begin position="96"/>
        <end position="114"/>
    </location>
</feature>
<dbReference type="RefSeq" id="WP_025285896.1">
    <property type="nucleotide sequence ID" value="NZ_CP003181.2"/>
</dbReference>
<evidence type="ECO:0000256" key="2">
    <source>
        <dbReference type="SAM" id="MobiDB-lite"/>
    </source>
</evidence>
<feature type="region of interest" description="Disordered" evidence="2">
    <location>
        <begin position="88"/>
        <end position="169"/>
    </location>
</feature>
<feature type="coiled-coil region" evidence="1">
    <location>
        <begin position="37"/>
        <end position="64"/>
    </location>
</feature>
<organism evidence="4 5">
    <name type="scientific">Granulibacter bethesdensis</name>
    <dbReference type="NCBI Taxonomy" id="364410"/>
    <lineage>
        <taxon>Bacteria</taxon>
        <taxon>Pseudomonadati</taxon>
        <taxon>Pseudomonadota</taxon>
        <taxon>Alphaproteobacteria</taxon>
        <taxon>Acetobacterales</taxon>
        <taxon>Acetobacteraceae</taxon>
        <taxon>Granulibacter</taxon>
    </lineage>
</organism>
<accession>A0AAN0VEY3</accession>
<dbReference type="KEGG" id="gbc:GbCGDNIH3_0331"/>
<evidence type="ECO:0000256" key="1">
    <source>
        <dbReference type="SAM" id="Coils"/>
    </source>
</evidence>
<gene>
    <name evidence="4" type="ORF">GbCGDNIH3_0331</name>
</gene>
<keyword evidence="3" id="KW-0472">Membrane</keyword>
<protein>
    <submittedName>
        <fullName evidence="4">Uncharacterized protein</fullName>
    </submittedName>
</protein>
<feature type="compositionally biased region" description="Basic and acidic residues" evidence="2">
    <location>
        <begin position="132"/>
        <end position="169"/>
    </location>
</feature>
<keyword evidence="3" id="KW-1133">Transmembrane helix</keyword>
<feature type="transmembrane region" description="Helical" evidence="3">
    <location>
        <begin position="14"/>
        <end position="40"/>
    </location>
</feature>
<dbReference type="Proteomes" id="UP000019438">
    <property type="component" value="Chromosome"/>
</dbReference>
<reference evidence="5" key="1">
    <citation type="submission" date="2012-06" db="EMBL/GenBank/DDBJ databases">
        <title>Genome analysis of multiple Granulibacter bethesdensis isolates demonstrates substantial genome diversity.</title>
        <authorList>
            <person name="Greenberg D.E."/>
            <person name="Porcella S.F."/>
            <person name="Zarember K."/>
            <person name="Zelazny A.M."/>
            <person name="Bruno D."/>
            <person name="Martens C."/>
            <person name="Barbian K.D."/>
            <person name="Jaske E."/>
            <person name="Holland S.M."/>
        </authorList>
    </citation>
    <scope>NUCLEOTIDE SEQUENCE [LARGE SCALE GENOMIC DNA]</scope>
    <source>
        <strain evidence="5">CGDNIH3</strain>
    </source>
</reference>
<name>A0AAN0VEY3_9PROT</name>
<proteinExistence type="predicted"/>
<dbReference type="AlphaFoldDB" id="A0AAN0VEY3"/>
<evidence type="ECO:0000256" key="3">
    <source>
        <dbReference type="SAM" id="Phobius"/>
    </source>
</evidence>
<evidence type="ECO:0000313" key="5">
    <source>
        <dbReference type="Proteomes" id="UP000019438"/>
    </source>
</evidence>
<keyword evidence="1" id="KW-0175">Coiled coil</keyword>
<sequence length="169" mass="19602">MTIPFSLPDWAPPWLTFAVLVPALLYMLVFLLMPFSVFGVKSRLDNLEARLDEIQGEIRALTLRLPEPIRGQYDDMALNYLSPPVIRKEQDRPAYTRPPIPPAPQEAEYFPPPSAYDTPSYENDLPQMHGQMRGESRRRADDMRTPRQNSRPRDGATRFSRSEPRFDRE</sequence>